<dbReference type="AlphaFoldDB" id="A0A0V0TMZ5"/>
<proteinExistence type="predicted"/>
<dbReference type="InterPro" id="IPR008914">
    <property type="entry name" value="PEBP"/>
</dbReference>
<dbReference type="Pfam" id="PF01161">
    <property type="entry name" value="PBP"/>
    <property type="match status" value="1"/>
</dbReference>
<dbReference type="EMBL" id="JYDJ01000215">
    <property type="protein sequence ID" value="KRX39959.1"/>
    <property type="molecule type" value="Genomic_DNA"/>
</dbReference>
<comment type="caution">
    <text evidence="1">The sequence shown here is derived from an EMBL/GenBank/DDBJ whole genome shotgun (WGS) entry which is preliminary data.</text>
</comment>
<evidence type="ECO:0000313" key="1">
    <source>
        <dbReference type="EMBL" id="KRX39959.1"/>
    </source>
</evidence>
<name>A0A0V0TMZ5_9BILA</name>
<reference evidence="1 2" key="1">
    <citation type="submission" date="2015-01" db="EMBL/GenBank/DDBJ databases">
        <title>Evolution of Trichinella species and genotypes.</title>
        <authorList>
            <person name="Korhonen P.K."/>
            <person name="Edoardo P."/>
            <person name="Giuseppe L.R."/>
            <person name="Gasser R.B."/>
        </authorList>
    </citation>
    <scope>NUCLEOTIDE SEQUENCE [LARGE SCALE GENOMIC DNA]</scope>
    <source>
        <strain evidence="1">ISS417</strain>
    </source>
</reference>
<dbReference type="InterPro" id="IPR035810">
    <property type="entry name" value="PEBP_euk"/>
</dbReference>
<gene>
    <name evidence="1" type="primary">OV16</name>
    <name evidence="1" type="ORF">T05_766</name>
</gene>
<dbReference type="SUPFAM" id="SSF49777">
    <property type="entry name" value="PEBP-like"/>
    <property type="match status" value="1"/>
</dbReference>
<protein>
    <submittedName>
        <fullName evidence="1">OV-16 antigen</fullName>
    </submittedName>
</protein>
<dbReference type="Gene3D" id="3.90.280.10">
    <property type="entry name" value="PEBP-like"/>
    <property type="match status" value="1"/>
</dbReference>
<organism evidence="1 2">
    <name type="scientific">Trichinella murrelli</name>
    <dbReference type="NCBI Taxonomy" id="144512"/>
    <lineage>
        <taxon>Eukaryota</taxon>
        <taxon>Metazoa</taxon>
        <taxon>Ecdysozoa</taxon>
        <taxon>Nematoda</taxon>
        <taxon>Enoplea</taxon>
        <taxon>Dorylaimia</taxon>
        <taxon>Trichinellida</taxon>
        <taxon>Trichinellidae</taxon>
        <taxon>Trichinella</taxon>
    </lineage>
</organism>
<sequence length="245" mass="27448">MCVFSIIISCHCDSTSLCTSAIVAFHLTKLMPSSRRSSCVVALSKSNVIVFEGNLLKSAFIASLLVVHYFKLNMAEDVAGKFKEAGIVPDVLDKAPTEKLEVLFPGKPAVNLGDTFHTLDVRHAPKVSYPGKEGHYYSLIMIDPDNLSRENPCQAEWIQWMVLNIPYDAISAGMMSRHLVGYMIPGPQPRTGLHRFVFLLFEHHMRKLNQPSIKSRAKFKVREFMAKHKLSDPVAGNYFLSQHDG</sequence>
<dbReference type="CDD" id="cd00866">
    <property type="entry name" value="PEBP_euk"/>
    <property type="match status" value="1"/>
</dbReference>
<evidence type="ECO:0000313" key="2">
    <source>
        <dbReference type="Proteomes" id="UP000055048"/>
    </source>
</evidence>
<accession>A0A0V0TMZ5</accession>
<keyword evidence="2" id="KW-1185">Reference proteome</keyword>
<dbReference type="InterPro" id="IPR036610">
    <property type="entry name" value="PEBP-like_sf"/>
</dbReference>
<dbReference type="PANTHER" id="PTHR11362">
    <property type="entry name" value="PHOSPHATIDYLETHANOLAMINE-BINDING PROTEIN"/>
    <property type="match status" value="1"/>
</dbReference>
<dbReference type="Proteomes" id="UP000055048">
    <property type="component" value="Unassembled WGS sequence"/>
</dbReference>
<dbReference type="PANTHER" id="PTHR11362:SF44">
    <property type="entry name" value="PHOSPHATIDYLETHANOLAMINE-BINDING PROTEIN"/>
    <property type="match status" value="1"/>
</dbReference>